<dbReference type="SUPFAM" id="SSF52047">
    <property type="entry name" value="RNI-like"/>
    <property type="match status" value="1"/>
</dbReference>
<dbReference type="AlphaFoldDB" id="A0A5C2RYY1"/>
<dbReference type="Gene3D" id="3.80.10.10">
    <property type="entry name" value="Ribonuclease Inhibitor"/>
    <property type="match status" value="1"/>
</dbReference>
<dbReference type="EMBL" id="ML122289">
    <property type="protein sequence ID" value="RPD56285.1"/>
    <property type="molecule type" value="Genomic_DNA"/>
</dbReference>
<dbReference type="STRING" id="1328759.A0A5C2RYY1"/>
<protein>
    <recommendedName>
        <fullName evidence="3">F-box domain-containing protein</fullName>
    </recommendedName>
</protein>
<dbReference type="Proteomes" id="UP000313359">
    <property type="component" value="Unassembled WGS sequence"/>
</dbReference>
<dbReference type="OrthoDB" id="2758541at2759"/>
<evidence type="ECO:0000313" key="1">
    <source>
        <dbReference type="EMBL" id="RPD56285.1"/>
    </source>
</evidence>
<sequence length="496" mass="56033">MIFRYVRKPSKPVKPANPKNRFHSYKPLRAPMRVCQKWHRLISQDATLWNEINLVKYDAAGTMVQRLLERSKAATLDVRFVHPGSMKDGDMKITSFLKAHACRFGALGVILRTHRTSMMLPLLDVSMPRLACLVVSRYADTVSPVNVHEMSFKNFPALKALALSGTVLRPKEPIPSLTHLHLVALARDSVLPLLDMLRAAPSLEVLDLRLVQLNTSGVEMSSLELPRLRVLRLTGGTWSSVVHFLLTHIVAPNLAVADFSRVSLGHNIDNLIVYEYIPQTFFAERRNRLTRLSVSWHNNCFTATFASADSDDRIIIESSEKIYQSILDKPPLLDCLRNIEHACLDPGTDMERQSQVFWLVVRLEHAKSLVVGNLAHGLRLLGSNPVFVSELVSLTLDACYRQRDTDLVGSLAGLLQGRAKVAGPLPFLRLGAHNRELTKELEQCVDDVKKHVDTLEIVRFTSSKDAFWPAWFNRRSRRGDDHAYWDDSDLTHLGSY</sequence>
<dbReference type="InterPro" id="IPR032675">
    <property type="entry name" value="LRR_dom_sf"/>
</dbReference>
<proteinExistence type="predicted"/>
<name>A0A5C2RYY1_9APHY</name>
<organism evidence="1 2">
    <name type="scientific">Lentinus tigrinus ALCF2SS1-6</name>
    <dbReference type="NCBI Taxonomy" id="1328759"/>
    <lineage>
        <taxon>Eukaryota</taxon>
        <taxon>Fungi</taxon>
        <taxon>Dikarya</taxon>
        <taxon>Basidiomycota</taxon>
        <taxon>Agaricomycotina</taxon>
        <taxon>Agaricomycetes</taxon>
        <taxon>Polyporales</taxon>
        <taxon>Polyporaceae</taxon>
        <taxon>Lentinus</taxon>
    </lineage>
</organism>
<accession>A0A5C2RYY1</accession>
<gene>
    <name evidence="1" type="ORF">L227DRAFT_283959</name>
</gene>
<keyword evidence="2" id="KW-1185">Reference proteome</keyword>
<evidence type="ECO:0000313" key="2">
    <source>
        <dbReference type="Proteomes" id="UP000313359"/>
    </source>
</evidence>
<evidence type="ECO:0008006" key="3">
    <source>
        <dbReference type="Google" id="ProtNLM"/>
    </source>
</evidence>
<reference evidence="1" key="1">
    <citation type="journal article" date="2018" name="Genome Biol. Evol.">
        <title>Genomics and development of Lentinus tigrinus, a white-rot wood-decaying mushroom with dimorphic fruiting bodies.</title>
        <authorList>
            <person name="Wu B."/>
            <person name="Xu Z."/>
            <person name="Knudson A."/>
            <person name="Carlson A."/>
            <person name="Chen N."/>
            <person name="Kovaka S."/>
            <person name="LaButti K."/>
            <person name="Lipzen A."/>
            <person name="Pennachio C."/>
            <person name="Riley R."/>
            <person name="Schakwitz W."/>
            <person name="Umezawa K."/>
            <person name="Ohm R.A."/>
            <person name="Grigoriev I.V."/>
            <person name="Nagy L.G."/>
            <person name="Gibbons J."/>
            <person name="Hibbett D."/>
        </authorList>
    </citation>
    <scope>NUCLEOTIDE SEQUENCE [LARGE SCALE GENOMIC DNA]</scope>
    <source>
        <strain evidence="1">ALCF2SS1-6</strain>
    </source>
</reference>